<keyword evidence="2" id="KW-0863">Zinc-finger</keyword>
<gene>
    <name evidence="5" type="ORF">Pcinc_002342</name>
</gene>
<dbReference type="AlphaFoldDB" id="A0AAE1GJJ0"/>
<sequence length="554" mass="61483">MPKCYLCGQQGHKKPQCPQLSTRVVPSKVNFIFESELKPQGAIVDPIGEVNGQCAEVSLDTGCGTVLVNPKFVSGSTTEPKCTVYDFLGRPNNFPTAEINIRSKFFSGTVMAVVAPIKFTDVLLGMVQGVTVPSFTVGDKPLSKSEGPVKAVLQTRAATRKSRDTTPIATMSILDLPIDKASFLSAQQECDSLKPVWNSYEKDLSTFHGGRVVKYEVIDNLLYRVCKTCKDPTEVGDKQLVVPKSYRSQMLKHVRGPLTILHELLTNEKLEKELRTSYQHVLELRQRLEEGAEVALANAKLQAVNSGAGVQAIGMSFVELDDTKEGYLNLVGGREITECNIDVELSPVQKSDLGEIIDFYPVVLSDVPGKTNSVVHEIKLRSSTPVFKKPYQIVTRSVWVAVLVSVVVWGVTLWMFQRLWSRVTGGPKVQLSKILMYSWGAILEVPPPEPSVTVSGQILIGWWLLYCLVIFTGYQSSLISHLTIDTAKTKPPETMDDLMKRDGWSWGIESWILTGIPLEYFSRHTDPVVQKIYRNLEVSCQLRMSKMSGIPEGL</sequence>
<accession>A0AAE1GJJ0</accession>
<dbReference type="Gene3D" id="1.10.287.70">
    <property type="match status" value="1"/>
</dbReference>
<keyword evidence="3" id="KW-0812">Transmembrane</keyword>
<evidence type="ECO:0000256" key="1">
    <source>
        <dbReference type="ARBA" id="ARBA00008685"/>
    </source>
</evidence>
<dbReference type="InterPro" id="IPR001878">
    <property type="entry name" value="Znf_CCHC"/>
</dbReference>
<dbReference type="PROSITE" id="PS50158">
    <property type="entry name" value="ZF_CCHC"/>
    <property type="match status" value="1"/>
</dbReference>
<reference evidence="5" key="1">
    <citation type="submission" date="2023-10" db="EMBL/GenBank/DDBJ databases">
        <title>Genome assemblies of two species of porcelain crab, Petrolisthes cinctipes and Petrolisthes manimaculis (Anomura: Porcellanidae).</title>
        <authorList>
            <person name="Angst P."/>
        </authorList>
    </citation>
    <scope>NUCLEOTIDE SEQUENCE</scope>
    <source>
        <strain evidence="5">PB745_01</strain>
        <tissue evidence="5">Gill</tissue>
    </source>
</reference>
<name>A0AAE1GJJ0_PETCI</name>
<keyword evidence="2" id="KW-0479">Metal-binding</keyword>
<dbReference type="GO" id="GO:0008270">
    <property type="term" value="F:zinc ion binding"/>
    <property type="evidence" value="ECO:0007669"/>
    <property type="project" value="UniProtKB-KW"/>
</dbReference>
<evidence type="ECO:0000256" key="3">
    <source>
        <dbReference type="SAM" id="Phobius"/>
    </source>
</evidence>
<feature type="transmembrane region" description="Helical" evidence="3">
    <location>
        <begin position="454"/>
        <end position="474"/>
    </location>
</feature>
<dbReference type="SMART" id="SM00343">
    <property type="entry name" value="ZnF_C2HC"/>
    <property type="match status" value="1"/>
</dbReference>
<evidence type="ECO:0000313" key="5">
    <source>
        <dbReference type="EMBL" id="KAK3893850.1"/>
    </source>
</evidence>
<keyword evidence="2" id="KW-0862">Zinc</keyword>
<feature type="domain" description="CCHC-type" evidence="4">
    <location>
        <begin position="3"/>
        <end position="19"/>
    </location>
</feature>
<dbReference type="GO" id="GO:0003676">
    <property type="term" value="F:nucleic acid binding"/>
    <property type="evidence" value="ECO:0007669"/>
    <property type="project" value="InterPro"/>
</dbReference>
<dbReference type="PANTHER" id="PTHR46888:SF1">
    <property type="entry name" value="RIBONUCLEASE H"/>
    <property type="match status" value="1"/>
</dbReference>
<dbReference type="InterPro" id="IPR001320">
    <property type="entry name" value="Iontro_rcpt_C"/>
</dbReference>
<dbReference type="EMBL" id="JAWQEG010000167">
    <property type="protein sequence ID" value="KAK3893850.1"/>
    <property type="molecule type" value="Genomic_DNA"/>
</dbReference>
<comment type="similarity">
    <text evidence="1">Belongs to the glutamate-gated ion channel (TC 1.A.10.1) family.</text>
</comment>
<keyword evidence="3" id="KW-1133">Transmembrane helix</keyword>
<dbReference type="GO" id="GO:0016020">
    <property type="term" value="C:membrane"/>
    <property type="evidence" value="ECO:0007669"/>
    <property type="project" value="InterPro"/>
</dbReference>
<evidence type="ECO:0000259" key="4">
    <source>
        <dbReference type="PROSITE" id="PS50158"/>
    </source>
</evidence>
<evidence type="ECO:0000256" key="2">
    <source>
        <dbReference type="PROSITE-ProRule" id="PRU00047"/>
    </source>
</evidence>
<feature type="transmembrane region" description="Helical" evidence="3">
    <location>
        <begin position="398"/>
        <end position="416"/>
    </location>
</feature>
<proteinExistence type="inferred from homology"/>
<protein>
    <recommendedName>
        <fullName evidence="4">CCHC-type domain-containing protein</fullName>
    </recommendedName>
</protein>
<dbReference type="PANTHER" id="PTHR46888">
    <property type="entry name" value="ZINC KNUCKLE DOMAINCONTAINING PROTEIN-RELATED"/>
    <property type="match status" value="1"/>
</dbReference>
<dbReference type="GO" id="GO:0015276">
    <property type="term" value="F:ligand-gated monoatomic ion channel activity"/>
    <property type="evidence" value="ECO:0007669"/>
    <property type="project" value="InterPro"/>
</dbReference>
<keyword evidence="3" id="KW-0472">Membrane</keyword>
<keyword evidence="6" id="KW-1185">Reference proteome</keyword>
<comment type="caution">
    <text evidence="5">The sequence shown here is derived from an EMBL/GenBank/DDBJ whole genome shotgun (WGS) entry which is preliminary data.</text>
</comment>
<dbReference type="Proteomes" id="UP001286313">
    <property type="component" value="Unassembled WGS sequence"/>
</dbReference>
<dbReference type="Pfam" id="PF00060">
    <property type="entry name" value="Lig_chan"/>
    <property type="match status" value="1"/>
</dbReference>
<evidence type="ECO:0000313" key="6">
    <source>
        <dbReference type="Proteomes" id="UP001286313"/>
    </source>
</evidence>
<organism evidence="5 6">
    <name type="scientific">Petrolisthes cinctipes</name>
    <name type="common">Flat porcelain crab</name>
    <dbReference type="NCBI Taxonomy" id="88211"/>
    <lineage>
        <taxon>Eukaryota</taxon>
        <taxon>Metazoa</taxon>
        <taxon>Ecdysozoa</taxon>
        <taxon>Arthropoda</taxon>
        <taxon>Crustacea</taxon>
        <taxon>Multicrustacea</taxon>
        <taxon>Malacostraca</taxon>
        <taxon>Eumalacostraca</taxon>
        <taxon>Eucarida</taxon>
        <taxon>Decapoda</taxon>
        <taxon>Pleocyemata</taxon>
        <taxon>Anomura</taxon>
        <taxon>Galatheoidea</taxon>
        <taxon>Porcellanidae</taxon>
        <taxon>Petrolisthes</taxon>
    </lineage>
</organism>